<dbReference type="GO" id="GO:0006182">
    <property type="term" value="P:cGMP biosynthetic process"/>
    <property type="evidence" value="ECO:0007669"/>
    <property type="project" value="TreeGrafter"/>
</dbReference>
<keyword evidence="2" id="KW-0964">Secreted</keyword>
<gene>
    <name evidence="9" type="ORF">NXF25_017476</name>
</gene>
<dbReference type="GO" id="GO:0005179">
    <property type="term" value="F:hormone activity"/>
    <property type="evidence" value="ECO:0007669"/>
    <property type="project" value="InterPro"/>
</dbReference>
<proteinExistence type="predicted"/>
<dbReference type="GO" id="GO:0007168">
    <property type="term" value="P:receptor guanylyl cyclase signaling pathway"/>
    <property type="evidence" value="ECO:0007669"/>
    <property type="project" value="TreeGrafter"/>
</dbReference>
<dbReference type="GO" id="GO:0007218">
    <property type="term" value="P:neuropeptide signaling pathway"/>
    <property type="evidence" value="ECO:0007669"/>
    <property type="project" value="TreeGrafter"/>
</dbReference>
<dbReference type="GO" id="GO:0097746">
    <property type="term" value="P:blood vessel diameter maintenance"/>
    <property type="evidence" value="ECO:0007669"/>
    <property type="project" value="UniProtKB-KW"/>
</dbReference>
<evidence type="ECO:0000256" key="2">
    <source>
        <dbReference type="ARBA" id="ARBA00022525"/>
    </source>
</evidence>
<accession>A0AAW1AQ71</accession>
<dbReference type="AlphaFoldDB" id="A0AAW1AQ71"/>
<comment type="caution">
    <text evidence="9">The sequence shown here is derived from an EMBL/GenBank/DDBJ whole genome shotgun (WGS) entry which is preliminary data.</text>
</comment>
<keyword evidence="5" id="KW-0838">Vasoactive</keyword>
<dbReference type="GO" id="GO:0005615">
    <property type="term" value="C:extracellular space"/>
    <property type="evidence" value="ECO:0007669"/>
    <property type="project" value="TreeGrafter"/>
</dbReference>
<evidence type="ECO:0000256" key="1">
    <source>
        <dbReference type="ARBA" id="ARBA00004613"/>
    </source>
</evidence>
<comment type="subcellular location">
    <subcellularLocation>
        <location evidence="1">Secreted</location>
    </subcellularLocation>
</comment>
<evidence type="ECO:0000313" key="10">
    <source>
        <dbReference type="Proteomes" id="UP001474421"/>
    </source>
</evidence>
<name>A0AAW1AQ71_CROAD</name>
<dbReference type="Proteomes" id="UP001474421">
    <property type="component" value="Unassembled WGS sequence"/>
</dbReference>
<dbReference type="EMBL" id="JAOTOJ010000017">
    <property type="protein sequence ID" value="KAK9391889.1"/>
    <property type="molecule type" value="Genomic_DNA"/>
</dbReference>
<dbReference type="PRINTS" id="PR00712">
    <property type="entry name" value="BNATPEPTIDE"/>
</dbReference>
<dbReference type="GO" id="GO:0003085">
    <property type="term" value="P:negative regulation of systemic arterial blood pressure"/>
    <property type="evidence" value="ECO:0007669"/>
    <property type="project" value="TreeGrafter"/>
</dbReference>
<keyword evidence="4" id="KW-0732">Signal</keyword>
<evidence type="ECO:0000313" key="9">
    <source>
        <dbReference type="EMBL" id="KAK9391889.1"/>
    </source>
</evidence>
<evidence type="ECO:0000256" key="6">
    <source>
        <dbReference type="ARBA" id="ARBA00022924"/>
    </source>
</evidence>
<reference evidence="9 10" key="1">
    <citation type="journal article" date="2024" name="Proc. Natl. Acad. Sci. U.S.A.">
        <title>The genetic regulatory architecture and epigenomic basis for age-related changes in rattlesnake venom.</title>
        <authorList>
            <person name="Hogan M.P."/>
            <person name="Holding M.L."/>
            <person name="Nystrom G.S."/>
            <person name="Colston T.J."/>
            <person name="Bartlett D.A."/>
            <person name="Mason A.J."/>
            <person name="Ellsworth S.A."/>
            <person name="Rautsaw R.M."/>
            <person name="Lawrence K.C."/>
            <person name="Strickland J.L."/>
            <person name="He B."/>
            <person name="Fraser P."/>
            <person name="Margres M.J."/>
            <person name="Gilbert D.M."/>
            <person name="Gibbs H.L."/>
            <person name="Parkinson C.L."/>
            <person name="Rokyta D.R."/>
        </authorList>
    </citation>
    <scope>NUCLEOTIDE SEQUENCE [LARGE SCALE GENOMIC DNA]</scope>
    <source>
        <strain evidence="9">DRR0105</strain>
    </source>
</reference>
<organism evidence="9 10">
    <name type="scientific">Crotalus adamanteus</name>
    <name type="common">Eastern diamondback rattlesnake</name>
    <dbReference type="NCBI Taxonomy" id="8729"/>
    <lineage>
        <taxon>Eukaryota</taxon>
        <taxon>Metazoa</taxon>
        <taxon>Chordata</taxon>
        <taxon>Craniata</taxon>
        <taxon>Vertebrata</taxon>
        <taxon>Euteleostomi</taxon>
        <taxon>Lepidosauria</taxon>
        <taxon>Squamata</taxon>
        <taxon>Bifurcata</taxon>
        <taxon>Unidentata</taxon>
        <taxon>Episquamata</taxon>
        <taxon>Toxicofera</taxon>
        <taxon>Serpentes</taxon>
        <taxon>Colubroidea</taxon>
        <taxon>Viperidae</taxon>
        <taxon>Crotalinae</taxon>
        <taxon>Crotalus</taxon>
    </lineage>
</organism>
<evidence type="ECO:0000256" key="7">
    <source>
        <dbReference type="ARBA" id="ARBA00023157"/>
    </source>
</evidence>
<dbReference type="GO" id="GO:0051427">
    <property type="term" value="F:hormone receptor binding"/>
    <property type="evidence" value="ECO:0007669"/>
    <property type="project" value="TreeGrafter"/>
</dbReference>
<dbReference type="InterPro" id="IPR002408">
    <property type="entry name" value="Natriuretic_peptide_brain"/>
</dbReference>
<dbReference type="GO" id="GO:0090729">
    <property type="term" value="F:toxin activity"/>
    <property type="evidence" value="ECO:0007669"/>
    <property type="project" value="UniProtKB-KW"/>
</dbReference>
<evidence type="ECO:0000256" key="5">
    <source>
        <dbReference type="ARBA" id="ARBA00022858"/>
    </source>
</evidence>
<evidence type="ECO:0000256" key="3">
    <source>
        <dbReference type="ARBA" id="ARBA00022656"/>
    </source>
</evidence>
<keyword evidence="7" id="KW-1015">Disulfide bond</keyword>
<evidence type="ECO:0000256" key="8">
    <source>
        <dbReference type="SAM" id="MobiDB-lite"/>
    </source>
</evidence>
<dbReference type="GO" id="GO:0005737">
    <property type="term" value="C:cytoplasm"/>
    <property type="evidence" value="ECO:0007669"/>
    <property type="project" value="TreeGrafter"/>
</dbReference>
<dbReference type="InterPro" id="IPR050787">
    <property type="entry name" value="Natriuretic_peptide"/>
</dbReference>
<keyword evidence="3" id="KW-0800">Toxin</keyword>
<dbReference type="SMART" id="SM00183">
    <property type="entry name" value="NAT_PEP"/>
    <property type="match status" value="1"/>
</dbReference>
<sequence>MGFLPAGPGWAHPVTWSPSGQDLQALQHLLDRLREKIQQEDLEPSDYENGGANEDGDYPDLEGAEIIPSHLPKLQDSLSQAQWRKFLVASRRYFSGCFGIRLDRIGTQTGLGCKSYKPQVNGEQGPRYELFNTWEKHHFLFIPCEKMRSIFHAV</sequence>
<dbReference type="PANTHER" id="PTHR14066">
    <property type="entry name" value="ATRIAL NATRIURETIC FACTOR PRECURSOR"/>
    <property type="match status" value="1"/>
</dbReference>
<evidence type="ECO:0000256" key="4">
    <source>
        <dbReference type="ARBA" id="ARBA00022729"/>
    </source>
</evidence>
<feature type="region of interest" description="Disordered" evidence="8">
    <location>
        <begin position="41"/>
        <end position="62"/>
    </location>
</feature>
<keyword evidence="6" id="KW-0382">Hypotensive agent</keyword>
<dbReference type="InterPro" id="IPR000663">
    <property type="entry name" value="Natr_peptide"/>
</dbReference>
<keyword evidence="10" id="KW-1185">Reference proteome</keyword>
<dbReference type="GO" id="GO:0019934">
    <property type="term" value="P:cGMP-mediated signaling"/>
    <property type="evidence" value="ECO:0007669"/>
    <property type="project" value="TreeGrafter"/>
</dbReference>
<dbReference type="Pfam" id="PF00212">
    <property type="entry name" value="ANP"/>
    <property type="match status" value="1"/>
</dbReference>
<dbReference type="PANTHER" id="PTHR14066:SF10">
    <property type="entry name" value="NATRIURETIC PEPTIDES B"/>
    <property type="match status" value="1"/>
</dbReference>
<protein>
    <submittedName>
        <fullName evidence="9">Natriuretic peptides A-like</fullName>
    </submittedName>
</protein>